<comment type="cofactor">
    <cofactor evidence="1">
        <name>Mg(2+)</name>
        <dbReference type="ChEBI" id="CHEBI:18420"/>
    </cofactor>
</comment>
<evidence type="ECO:0000313" key="6">
    <source>
        <dbReference type="EMBL" id="ADU47570.1"/>
    </source>
</evidence>
<dbReference type="GO" id="GO:0016787">
    <property type="term" value="F:hydrolase activity"/>
    <property type="evidence" value="ECO:0007669"/>
    <property type="project" value="UniProtKB-KW"/>
</dbReference>
<dbReference type="PROSITE" id="PS51462">
    <property type="entry name" value="NUDIX"/>
    <property type="match status" value="1"/>
</dbReference>
<protein>
    <submittedName>
        <fullName evidence="6">NUDIX hydrolase</fullName>
    </submittedName>
</protein>
<comment type="similarity">
    <text evidence="2 4">Belongs to the Nudix hydrolase family.</text>
</comment>
<dbReference type="RefSeq" id="WP_013491888.1">
    <property type="nucleotide sequence ID" value="NC_014830.1"/>
</dbReference>
<dbReference type="InterPro" id="IPR000086">
    <property type="entry name" value="NUDIX_hydrolase_dom"/>
</dbReference>
<dbReference type="InterPro" id="IPR020084">
    <property type="entry name" value="NUDIX_hydrolase_CS"/>
</dbReference>
<evidence type="ECO:0000259" key="5">
    <source>
        <dbReference type="PROSITE" id="PS51462"/>
    </source>
</evidence>
<evidence type="ECO:0000256" key="1">
    <source>
        <dbReference type="ARBA" id="ARBA00001946"/>
    </source>
</evidence>
<dbReference type="PROSITE" id="PS00893">
    <property type="entry name" value="NUDIX_BOX"/>
    <property type="match status" value="1"/>
</dbReference>
<accession>E6SDE8</accession>
<dbReference type="STRING" id="710696.Intca_1047"/>
<organism evidence="6 7">
    <name type="scientific">Intrasporangium calvum (strain ATCC 23552 / DSM 43043 / JCM 3097 / NBRC 12989 / NCIMB 10167 / NRRL B-3866 / 7 KIP)</name>
    <dbReference type="NCBI Taxonomy" id="710696"/>
    <lineage>
        <taxon>Bacteria</taxon>
        <taxon>Bacillati</taxon>
        <taxon>Actinomycetota</taxon>
        <taxon>Actinomycetes</taxon>
        <taxon>Micrococcales</taxon>
        <taxon>Intrasporangiaceae</taxon>
        <taxon>Intrasporangium</taxon>
    </lineage>
</organism>
<dbReference type="InterPro" id="IPR020476">
    <property type="entry name" value="Nudix_hydrolase"/>
</dbReference>
<dbReference type="PRINTS" id="PR00502">
    <property type="entry name" value="NUDIXFAMILY"/>
</dbReference>
<dbReference type="Gene3D" id="3.90.79.10">
    <property type="entry name" value="Nucleoside Triphosphate Pyrophosphohydrolase"/>
    <property type="match status" value="1"/>
</dbReference>
<dbReference type="HOGENOM" id="CLU_1254747_0_0_11"/>
<dbReference type="EMBL" id="CP002343">
    <property type="protein sequence ID" value="ADU47570.1"/>
    <property type="molecule type" value="Genomic_DNA"/>
</dbReference>
<evidence type="ECO:0000313" key="7">
    <source>
        <dbReference type="Proteomes" id="UP000008914"/>
    </source>
</evidence>
<gene>
    <name evidence="6" type="ordered locus">Intca_1047</name>
</gene>
<evidence type="ECO:0000256" key="2">
    <source>
        <dbReference type="ARBA" id="ARBA00005582"/>
    </source>
</evidence>
<proteinExistence type="inferred from homology"/>
<feature type="domain" description="Nudix hydrolase" evidence="5">
    <location>
        <begin position="90"/>
        <end position="229"/>
    </location>
</feature>
<reference evidence="6 7" key="1">
    <citation type="journal article" date="2010" name="Stand. Genomic Sci.">
        <title>Complete genome sequence of Intrasporangium calvum type strain (7 KIP).</title>
        <authorList>
            <person name="Del Rio T.G."/>
            <person name="Chertkov O."/>
            <person name="Yasawong M."/>
            <person name="Lucas S."/>
            <person name="Deshpande S."/>
            <person name="Cheng J.F."/>
            <person name="Detter C."/>
            <person name="Tapia R."/>
            <person name="Han C."/>
            <person name="Goodwin L."/>
            <person name="Pitluck S."/>
            <person name="Liolios K."/>
            <person name="Ivanova N."/>
            <person name="Mavromatis K."/>
            <person name="Pati A."/>
            <person name="Chen A."/>
            <person name="Palaniappan K."/>
            <person name="Land M."/>
            <person name="Hauser L."/>
            <person name="Chang Y.J."/>
            <person name="Jeffries C.D."/>
            <person name="Rohde M."/>
            <person name="Pukall R."/>
            <person name="Sikorski J."/>
            <person name="Goker M."/>
            <person name="Woyke T."/>
            <person name="Bristow J."/>
            <person name="Eisen J.A."/>
            <person name="Markowitz V."/>
            <person name="Hugenholtz P."/>
            <person name="Kyrpides N.C."/>
            <person name="Klenk H.P."/>
            <person name="Lapidus A."/>
        </authorList>
    </citation>
    <scope>NUCLEOTIDE SEQUENCE [LARGE SCALE GENOMIC DNA]</scope>
    <source>
        <strain evidence="7">ATCC 23552 / DSM 43043 / JCM 3097 / NBRC 12989 / 7 KIP</strain>
    </source>
</reference>
<dbReference type="PANTHER" id="PTHR43046:SF2">
    <property type="entry name" value="8-OXO-DGTP DIPHOSPHATASE-RELATED"/>
    <property type="match status" value="1"/>
</dbReference>
<dbReference type="Proteomes" id="UP000008914">
    <property type="component" value="Chromosome"/>
</dbReference>
<dbReference type="CDD" id="cd02883">
    <property type="entry name" value="NUDIX_Hydrolase"/>
    <property type="match status" value="1"/>
</dbReference>
<sequence length="232" mass="25076">MRTNVPGGIRVLGSHRDGTRVDAGRLAHGEHPEALLARQGWLAESALAADVVDGGALEVSYRVSELSGIRLKEEDVPRDPGVGPDEVGDPYQRVAAYALVTSRHGLLLTQFNDQTHVAGDWGLPGGGLDDGESPIEAVHREVWEETGQRIEVESLLEVQSSHWIGRAPGGVLEDFHAVRIVYRATCPEPRDVVIHDVGGTTADARWVSLDDLGDLRLSHSWHHLPDLVAAAP</sequence>
<dbReference type="KEGG" id="ica:Intca_1047"/>
<dbReference type="InterPro" id="IPR015797">
    <property type="entry name" value="NUDIX_hydrolase-like_dom_sf"/>
</dbReference>
<keyword evidence="3 4" id="KW-0378">Hydrolase</keyword>
<dbReference type="eggNOG" id="COG1051">
    <property type="taxonomic scope" value="Bacteria"/>
</dbReference>
<dbReference type="OrthoDB" id="9804442at2"/>
<evidence type="ECO:0000256" key="4">
    <source>
        <dbReference type="RuleBase" id="RU003476"/>
    </source>
</evidence>
<name>E6SDE8_INTC7</name>
<keyword evidence="7" id="KW-1185">Reference proteome</keyword>
<dbReference type="PANTHER" id="PTHR43046">
    <property type="entry name" value="GDP-MANNOSE MANNOSYL HYDROLASE"/>
    <property type="match status" value="1"/>
</dbReference>
<dbReference type="AlphaFoldDB" id="E6SDE8"/>
<evidence type="ECO:0000256" key="3">
    <source>
        <dbReference type="ARBA" id="ARBA00022801"/>
    </source>
</evidence>
<dbReference type="SUPFAM" id="SSF55811">
    <property type="entry name" value="Nudix"/>
    <property type="match status" value="1"/>
</dbReference>
<dbReference type="Pfam" id="PF00293">
    <property type="entry name" value="NUDIX"/>
    <property type="match status" value="1"/>
</dbReference>